<evidence type="ECO:0000259" key="4">
    <source>
        <dbReference type="PROSITE" id="PS50222"/>
    </source>
</evidence>
<comment type="caution">
    <text evidence="5">The sequence shown here is derived from an EMBL/GenBank/DDBJ whole genome shotgun (WGS) entry which is preliminary data.</text>
</comment>
<feature type="region of interest" description="Disordered" evidence="3">
    <location>
        <begin position="116"/>
        <end position="140"/>
    </location>
</feature>
<keyword evidence="2" id="KW-0106">Calcium</keyword>
<reference evidence="5 6" key="1">
    <citation type="journal article" date="2015" name="Mol. Biochem. Parasitol.">
        <title>Identification of polymorphic genes for use in assemblage B genotyping assays through comparative genomics of multiple assemblage B Giardia duodenalis isolates.</title>
        <authorList>
            <person name="Wielinga C."/>
            <person name="Thompson R.C."/>
            <person name="Monis P."/>
            <person name="Ryan U."/>
        </authorList>
    </citation>
    <scope>NUCLEOTIDE SEQUENCE [LARGE SCALE GENOMIC DNA]</scope>
    <source>
        <strain evidence="5 6">BAH15c1</strain>
    </source>
</reference>
<protein>
    <recommendedName>
        <fullName evidence="4">EF-hand domain-containing protein</fullName>
    </recommendedName>
</protein>
<evidence type="ECO:0000256" key="1">
    <source>
        <dbReference type="ARBA" id="ARBA00022723"/>
    </source>
</evidence>
<dbReference type="Gene3D" id="1.10.238.10">
    <property type="entry name" value="EF-hand"/>
    <property type="match status" value="1"/>
</dbReference>
<evidence type="ECO:0000256" key="2">
    <source>
        <dbReference type="ARBA" id="ARBA00022837"/>
    </source>
</evidence>
<evidence type="ECO:0000256" key="3">
    <source>
        <dbReference type="SAM" id="MobiDB-lite"/>
    </source>
</evidence>
<dbReference type="Pfam" id="PF17958">
    <property type="entry name" value="EF-hand_13"/>
    <property type="match status" value="1"/>
</dbReference>
<evidence type="ECO:0000313" key="5">
    <source>
        <dbReference type="EMBL" id="KWX15253.1"/>
    </source>
</evidence>
<accession>A0A132NYX5</accession>
<feature type="region of interest" description="Disordered" evidence="3">
    <location>
        <begin position="1"/>
        <end position="29"/>
    </location>
</feature>
<dbReference type="InterPro" id="IPR011992">
    <property type="entry name" value="EF-hand-dom_pair"/>
</dbReference>
<sequence length="900" mass="101858">MQNSKIKIMNTPTKGASQRNSAPDEVAGSPHITRAAVISEQDIMSAAERLAQENNTLVCSELNKIASLSSCTLSPSITAHVLGMLDTIVEGCVVGEPMTIQMLSPPSEVEVNIPRSPLPKTPARLSSSATSMRSPLATSLSGSQGAALASPLQRGSDALYDAMHSPLFSPSASPARQSASADSLTITESIEAEFSGGIYEETEELKKSHNAMSFLTSSQHLVATDERADVVLEDAALLELKEDVDYSHHYAKVELNLTDDQLSQLTADAAEIPDLRLKYHIRRPSEQEIVRSCRFCFDNSRCGKLKLHRSSAPDFCKTCTDRTQFELNCINRLSQVFPKGISLFSVVDSELLTSDLESTYLRLMADIVTIYEVPDASFLYKCAATMAGYSDSAFRKEVVQPSLSHYKQAMGIQSGGPVTEPGVRSQRDKKQGVMLVMAELICEGIFGVPGFLAFSLFARIRSEYRHMHPCYLDNIDKFPVPETIRSQILLDAPAENNTYTKLTNYKFLKQSEHFNIYSVTLDQIRAFYSENIMGRSTNTRLFNCLKLGKAHAVVEDDLMAFMAGVCRYHPALEFLRATPEFQVQYSITVVTRVFYLLDRTFKQHITQHDLTINKFINTLWLLQREPDINRVLKYFSYEHFYVIFCKFWELDTDHDQLISAQDLYRYGIHTCPFPYICKCGKTDGTCMCNRVYNPKVVDRIFAEIPRPFRSNVPGKMGYKDFIPFILAEEDKDSDPALDYFFALMDVDGDGYISTDDIMHFCPDMEAMYHCHKRDTNRQKDIMCQMVDMAKHTQHCVGEGFYHQDQRISKRDVRRCKTQGNLFNVFFNFTKAVQFECKDPYTIRYSPHMFEKTTWERFARIIYDSLEGMEEAAQEVYEEPEPLGDDLAADTIILDADALDV</sequence>
<dbReference type="GO" id="GO:0019888">
    <property type="term" value="F:protein phosphatase regulator activity"/>
    <property type="evidence" value="ECO:0007669"/>
    <property type="project" value="TreeGrafter"/>
</dbReference>
<organism evidence="5 6">
    <name type="scientific">Giardia duodenalis assemblage B</name>
    <dbReference type="NCBI Taxonomy" id="1394984"/>
    <lineage>
        <taxon>Eukaryota</taxon>
        <taxon>Metamonada</taxon>
        <taxon>Diplomonadida</taxon>
        <taxon>Hexamitidae</taxon>
        <taxon>Giardiinae</taxon>
        <taxon>Giardia</taxon>
    </lineage>
</organism>
<evidence type="ECO:0000313" key="6">
    <source>
        <dbReference type="Proteomes" id="UP000070089"/>
    </source>
</evidence>
<dbReference type="GO" id="GO:0000159">
    <property type="term" value="C:protein phosphatase type 2A complex"/>
    <property type="evidence" value="ECO:0007669"/>
    <property type="project" value="TreeGrafter"/>
</dbReference>
<dbReference type="InterPro" id="IPR041534">
    <property type="entry name" value="EF-hand_13"/>
</dbReference>
<dbReference type="PANTHER" id="PTHR14095">
    <property type="entry name" value="PHOSPHATASE 2A REGULATORY SUBUNIT-RELATED"/>
    <property type="match status" value="1"/>
</dbReference>
<dbReference type="AlphaFoldDB" id="A0A132NYX5"/>
<dbReference type="Gene3D" id="1.10.238.220">
    <property type="match status" value="1"/>
</dbReference>
<feature type="domain" description="EF-hand" evidence="4">
    <location>
        <begin position="732"/>
        <end position="767"/>
    </location>
</feature>
<dbReference type="FunFam" id="1.10.238.220:FF:000003">
    <property type="entry name" value="Phosphoprotein phosphatase 2A regulatory subunit"/>
    <property type="match status" value="1"/>
</dbReference>
<dbReference type="PROSITE" id="PS00018">
    <property type="entry name" value="EF_HAND_1"/>
    <property type="match status" value="2"/>
</dbReference>
<gene>
    <name evidence="5" type="ORF">QR46_0689</name>
</gene>
<dbReference type="InterPro" id="IPR018247">
    <property type="entry name" value="EF_Hand_1_Ca_BS"/>
</dbReference>
<proteinExistence type="predicted"/>
<dbReference type="GO" id="GO:0005509">
    <property type="term" value="F:calcium ion binding"/>
    <property type="evidence" value="ECO:0007669"/>
    <property type="project" value="InterPro"/>
</dbReference>
<dbReference type="Proteomes" id="UP000070089">
    <property type="component" value="Unassembled WGS sequence"/>
</dbReference>
<dbReference type="EMBL" id="JXTI01000011">
    <property type="protein sequence ID" value="KWX15253.1"/>
    <property type="molecule type" value="Genomic_DNA"/>
</dbReference>
<dbReference type="InterPro" id="IPR002048">
    <property type="entry name" value="EF_hand_dom"/>
</dbReference>
<dbReference type="OrthoDB" id="5586at2759"/>
<dbReference type="PANTHER" id="PTHR14095:SF0">
    <property type="entry name" value="MIP22305P"/>
    <property type="match status" value="1"/>
</dbReference>
<dbReference type="CDD" id="cd21504">
    <property type="entry name" value="PPP2R3A_B-like"/>
    <property type="match status" value="1"/>
</dbReference>
<name>A0A132NYX5_GIAIN</name>
<dbReference type="SUPFAM" id="SSF47473">
    <property type="entry name" value="EF-hand"/>
    <property type="match status" value="1"/>
</dbReference>
<dbReference type="VEuPathDB" id="GiardiaDB:QR46_0689"/>
<feature type="compositionally biased region" description="Polar residues" evidence="3">
    <location>
        <begin position="124"/>
        <end position="133"/>
    </location>
</feature>
<feature type="compositionally biased region" description="Polar residues" evidence="3">
    <location>
        <begin position="1"/>
        <end position="21"/>
    </location>
</feature>
<keyword evidence="1" id="KW-0479">Metal-binding</keyword>
<dbReference type="PROSITE" id="PS50222">
    <property type="entry name" value="EF_HAND_2"/>
    <property type="match status" value="1"/>
</dbReference>